<evidence type="ECO:0000313" key="4">
    <source>
        <dbReference type="Proteomes" id="UP000634136"/>
    </source>
</evidence>
<evidence type="ECO:0000313" key="3">
    <source>
        <dbReference type="EMBL" id="KAF7824572.1"/>
    </source>
</evidence>
<accession>A0A834WJ14</accession>
<protein>
    <recommendedName>
        <fullName evidence="2">Bifunctional inhibitor/plant lipid transfer protein/seed storage helical domain-containing protein</fullName>
    </recommendedName>
</protein>
<organism evidence="3 4">
    <name type="scientific">Senna tora</name>
    <dbReference type="NCBI Taxonomy" id="362788"/>
    <lineage>
        <taxon>Eukaryota</taxon>
        <taxon>Viridiplantae</taxon>
        <taxon>Streptophyta</taxon>
        <taxon>Embryophyta</taxon>
        <taxon>Tracheophyta</taxon>
        <taxon>Spermatophyta</taxon>
        <taxon>Magnoliopsida</taxon>
        <taxon>eudicotyledons</taxon>
        <taxon>Gunneridae</taxon>
        <taxon>Pentapetalae</taxon>
        <taxon>rosids</taxon>
        <taxon>fabids</taxon>
        <taxon>Fabales</taxon>
        <taxon>Fabaceae</taxon>
        <taxon>Caesalpinioideae</taxon>
        <taxon>Cassia clade</taxon>
        <taxon>Senna</taxon>
    </lineage>
</organism>
<feature type="transmembrane region" description="Helical" evidence="1">
    <location>
        <begin position="7"/>
        <end position="25"/>
    </location>
</feature>
<dbReference type="InterPro" id="IPR016140">
    <property type="entry name" value="Bifunc_inhib/LTP/seed_store"/>
</dbReference>
<dbReference type="CDD" id="cd00010">
    <property type="entry name" value="AAI_LTSS"/>
    <property type="match status" value="1"/>
</dbReference>
<reference evidence="3" key="1">
    <citation type="submission" date="2020-09" db="EMBL/GenBank/DDBJ databases">
        <title>Genome-Enabled Discovery of Anthraquinone Biosynthesis in Senna tora.</title>
        <authorList>
            <person name="Kang S.-H."/>
            <person name="Pandey R.P."/>
            <person name="Lee C.-M."/>
            <person name="Sim J.-S."/>
            <person name="Jeong J.-T."/>
            <person name="Choi B.-S."/>
            <person name="Jung M."/>
            <person name="Ginzburg D."/>
            <person name="Zhao K."/>
            <person name="Won S.Y."/>
            <person name="Oh T.-J."/>
            <person name="Yu Y."/>
            <person name="Kim N.-H."/>
            <person name="Lee O.R."/>
            <person name="Lee T.-H."/>
            <person name="Bashyal P."/>
            <person name="Kim T.-S."/>
            <person name="Lee W.-H."/>
            <person name="Kawkins C."/>
            <person name="Kim C.-K."/>
            <person name="Kim J.S."/>
            <person name="Ahn B.O."/>
            <person name="Rhee S.Y."/>
            <person name="Sohng J.K."/>
        </authorList>
    </citation>
    <scope>NUCLEOTIDE SEQUENCE</scope>
    <source>
        <tissue evidence="3">Leaf</tissue>
    </source>
</reference>
<gene>
    <name evidence="3" type="ORF">G2W53_022716</name>
</gene>
<name>A0A834WJ14_9FABA</name>
<comment type="caution">
    <text evidence="3">The sequence shown here is derived from an EMBL/GenBank/DDBJ whole genome shotgun (WGS) entry which is preliminary data.</text>
</comment>
<dbReference type="InterPro" id="IPR036312">
    <property type="entry name" value="Bifun_inhib/LTP/seed_sf"/>
</dbReference>
<dbReference type="Pfam" id="PF14368">
    <property type="entry name" value="LTP_2"/>
    <property type="match status" value="1"/>
</dbReference>
<evidence type="ECO:0000256" key="1">
    <source>
        <dbReference type="SAM" id="Phobius"/>
    </source>
</evidence>
<dbReference type="Gene3D" id="1.10.110.10">
    <property type="entry name" value="Plant lipid-transfer and hydrophobic proteins"/>
    <property type="match status" value="1"/>
</dbReference>
<dbReference type="EMBL" id="JAAIUW010000007">
    <property type="protein sequence ID" value="KAF7824572.1"/>
    <property type="molecule type" value="Genomic_DNA"/>
</dbReference>
<keyword evidence="1" id="KW-0472">Membrane</keyword>
<dbReference type="AlphaFoldDB" id="A0A834WJ14"/>
<keyword evidence="1" id="KW-0812">Transmembrane</keyword>
<keyword evidence="1" id="KW-1133">Transmembrane helix</keyword>
<keyword evidence="4" id="KW-1185">Reference proteome</keyword>
<feature type="domain" description="Bifunctional inhibitor/plant lipid transfer protein/seed storage helical" evidence="2">
    <location>
        <begin position="57"/>
        <end position="118"/>
    </location>
</feature>
<dbReference type="PROSITE" id="PS51257">
    <property type="entry name" value="PROKAR_LIPOPROTEIN"/>
    <property type="match status" value="1"/>
</dbReference>
<dbReference type="Proteomes" id="UP000634136">
    <property type="component" value="Unassembled WGS sequence"/>
</dbReference>
<evidence type="ECO:0000259" key="2">
    <source>
        <dbReference type="Pfam" id="PF14368"/>
    </source>
</evidence>
<dbReference type="SUPFAM" id="SSF47699">
    <property type="entry name" value="Bifunctional inhibitor/lipid-transfer protein/seed storage 2S albumin"/>
    <property type="match status" value="1"/>
</dbReference>
<sequence length="180" mass="20202">MFCLKYYCLMVYFTLSIACLIFHGFNNFFIDEILYCALLSLAFNHGFWLPAVPSTTTGGASLPSPVKCIHHHASLISCARYLKNDDVVQVPKPTDACCRNYGEIFRSGTPTCLCRYLHPEKRCDREADREEIGRKMRLTLGGERVRGRRGGGGVRRDLVGVEIGGVRGMGFDPWILMLGM</sequence>
<proteinExistence type="predicted"/>